<sequence length="167" mass="18070">MYAKGETEQAGLDPNLWYKEVLPSEDMAALWTTQNLASQIQILLDLAILQIVPGTEVINGVQCYKLKINPNMTSLMDYLSAIPTGGDLADIGICNAAQAFKQLDVTIWVSTANYLPAKMDMAMSIAMDSQGQSMNITMALSQTFNRVNQPVTITLPAAAQNAVTLPS</sequence>
<organism evidence="1 2">
    <name type="scientific">Dehalogenimonas formicexedens</name>
    <dbReference type="NCBI Taxonomy" id="1839801"/>
    <lineage>
        <taxon>Bacteria</taxon>
        <taxon>Bacillati</taxon>
        <taxon>Chloroflexota</taxon>
        <taxon>Dehalococcoidia</taxon>
        <taxon>Dehalococcoidales</taxon>
        <taxon>Dehalococcoidaceae</taxon>
        <taxon>Dehalogenimonas</taxon>
    </lineage>
</organism>
<evidence type="ECO:0000313" key="2">
    <source>
        <dbReference type="Proteomes" id="UP000185934"/>
    </source>
</evidence>
<gene>
    <name evidence="1" type="ORF">Dform_01626</name>
</gene>
<dbReference type="InterPro" id="IPR046720">
    <property type="entry name" value="DUF6612"/>
</dbReference>
<proteinExistence type="predicted"/>
<dbReference type="AlphaFoldDB" id="A0A1P8F905"/>
<dbReference type="RefSeq" id="WP_076004555.1">
    <property type="nucleotide sequence ID" value="NZ_CP018258.1"/>
</dbReference>
<reference evidence="2" key="1">
    <citation type="submission" date="2016-11" db="EMBL/GenBank/DDBJ databases">
        <title>Dehalogenimonas formicexedens sp. nov., a chlorinated alkane respiring bacterium isolated from contaminated groundwater.</title>
        <authorList>
            <person name="Key T.A."/>
            <person name="Bowman K.S."/>
            <person name="Lee I."/>
            <person name="Chun J."/>
            <person name="Albuquerque L."/>
            <person name="da Costa M.S."/>
            <person name="Rainey F.A."/>
            <person name="Moe W.M."/>
        </authorList>
    </citation>
    <scope>NUCLEOTIDE SEQUENCE [LARGE SCALE GENOMIC DNA]</scope>
    <source>
        <strain evidence="2">NSZ-14</strain>
    </source>
</reference>
<dbReference type="Gene3D" id="2.50.20.20">
    <property type="match status" value="1"/>
</dbReference>
<dbReference type="OrthoDB" id="161549at2"/>
<name>A0A1P8F905_9CHLR</name>
<dbReference type="STRING" id="1839801.Dform_01626"/>
<dbReference type="EMBL" id="CP018258">
    <property type="protein sequence ID" value="APV44947.1"/>
    <property type="molecule type" value="Genomic_DNA"/>
</dbReference>
<dbReference type="KEGG" id="dfo:Dform_01626"/>
<dbReference type="Pfam" id="PF20316">
    <property type="entry name" value="DUF6612"/>
    <property type="match status" value="1"/>
</dbReference>
<accession>A0A1P8F905</accession>
<protein>
    <submittedName>
        <fullName evidence="1">Uncharacterized protein</fullName>
    </submittedName>
</protein>
<keyword evidence="2" id="KW-1185">Reference proteome</keyword>
<dbReference type="Proteomes" id="UP000185934">
    <property type="component" value="Chromosome"/>
</dbReference>
<evidence type="ECO:0000313" key="1">
    <source>
        <dbReference type="EMBL" id="APV44947.1"/>
    </source>
</evidence>